<organism evidence="8 9">
    <name type="scientific">Orbilia brochopaga</name>
    <dbReference type="NCBI Taxonomy" id="3140254"/>
    <lineage>
        <taxon>Eukaryota</taxon>
        <taxon>Fungi</taxon>
        <taxon>Dikarya</taxon>
        <taxon>Ascomycota</taxon>
        <taxon>Pezizomycotina</taxon>
        <taxon>Orbiliomycetes</taxon>
        <taxon>Orbiliales</taxon>
        <taxon>Orbiliaceae</taxon>
        <taxon>Orbilia</taxon>
    </lineage>
</organism>
<proteinExistence type="inferred from homology"/>
<dbReference type="GO" id="GO:0003723">
    <property type="term" value="F:RNA binding"/>
    <property type="evidence" value="ECO:0007669"/>
    <property type="project" value="UniProtKB-UniRule"/>
</dbReference>
<feature type="compositionally biased region" description="Basic residues" evidence="7">
    <location>
        <begin position="253"/>
        <end position="262"/>
    </location>
</feature>
<keyword evidence="3 6" id="KW-0698">rRNA processing</keyword>
<evidence type="ECO:0000256" key="1">
    <source>
        <dbReference type="ARBA" id="ARBA00004123"/>
    </source>
</evidence>
<dbReference type="Pfam" id="PF04000">
    <property type="entry name" value="Sas10_Utp3"/>
    <property type="match status" value="1"/>
</dbReference>
<evidence type="ECO:0000256" key="6">
    <source>
        <dbReference type="RuleBase" id="RU368003"/>
    </source>
</evidence>
<protein>
    <recommendedName>
        <fullName evidence="6">Exosome complex protein</fullName>
    </recommendedName>
</protein>
<feature type="compositionally biased region" description="Polar residues" evidence="7">
    <location>
        <begin position="228"/>
        <end position="238"/>
    </location>
</feature>
<gene>
    <name evidence="8" type="ORF">TWF696_004054</name>
</gene>
<comment type="similarity">
    <text evidence="2 6">Belongs to the C1D family.</text>
</comment>
<keyword evidence="9" id="KW-1185">Reference proteome</keyword>
<evidence type="ECO:0000256" key="5">
    <source>
        <dbReference type="ARBA" id="ARBA00023242"/>
    </source>
</evidence>
<dbReference type="PANTHER" id="PTHR15341">
    <property type="entry name" value="SUN-COR STEROID HORMONE RECEPTOR CO-REPRESSOR"/>
    <property type="match status" value="1"/>
</dbReference>
<feature type="region of interest" description="Disordered" evidence="7">
    <location>
        <begin position="120"/>
        <end position="139"/>
    </location>
</feature>
<accession>A0AAV9V7B8</accession>
<feature type="compositionally biased region" description="Basic residues" evidence="7">
    <location>
        <begin position="273"/>
        <end position="291"/>
    </location>
</feature>
<dbReference type="GO" id="GO:0003677">
    <property type="term" value="F:DNA binding"/>
    <property type="evidence" value="ECO:0007669"/>
    <property type="project" value="TreeGrafter"/>
</dbReference>
<feature type="region of interest" description="Disordered" evidence="7">
    <location>
        <begin position="1"/>
        <end position="21"/>
    </location>
</feature>
<evidence type="ECO:0000256" key="4">
    <source>
        <dbReference type="ARBA" id="ARBA00022884"/>
    </source>
</evidence>
<dbReference type="GO" id="GO:0010468">
    <property type="term" value="P:regulation of gene expression"/>
    <property type="evidence" value="ECO:0007669"/>
    <property type="project" value="TreeGrafter"/>
</dbReference>
<name>A0AAV9V7B8_9PEZI</name>
<comment type="caution">
    <text evidence="8">The sequence shown here is derived from an EMBL/GenBank/DDBJ whole genome shotgun (WGS) entry which is preliminary data.</text>
</comment>
<comment type="function">
    <text evidence="6">Required for exosome-dependent processing of pre-rRNA and small nucleolar RNA (snRNA) precursors. Involved in processing of 35S pre-rRNA at the A0, A1 and A2 sites.</text>
</comment>
<feature type="region of interest" description="Disordered" evidence="7">
    <location>
        <begin position="185"/>
        <end position="291"/>
    </location>
</feature>
<dbReference type="InterPro" id="IPR007146">
    <property type="entry name" value="Sas10/Utp3/C1D"/>
</dbReference>
<dbReference type="Proteomes" id="UP001375240">
    <property type="component" value="Unassembled WGS sequence"/>
</dbReference>
<dbReference type="GO" id="GO:0000460">
    <property type="term" value="P:maturation of 5.8S rRNA"/>
    <property type="evidence" value="ECO:0007669"/>
    <property type="project" value="TreeGrafter"/>
</dbReference>
<evidence type="ECO:0000313" key="9">
    <source>
        <dbReference type="Proteomes" id="UP001375240"/>
    </source>
</evidence>
<evidence type="ECO:0000256" key="7">
    <source>
        <dbReference type="SAM" id="MobiDB-lite"/>
    </source>
</evidence>
<dbReference type="InterPro" id="IPR011082">
    <property type="entry name" value="Exosome-assoc_fac/DNA_repair"/>
</dbReference>
<dbReference type="GO" id="GO:0005730">
    <property type="term" value="C:nucleolus"/>
    <property type="evidence" value="ECO:0007669"/>
    <property type="project" value="TreeGrafter"/>
</dbReference>
<evidence type="ECO:0000256" key="3">
    <source>
        <dbReference type="ARBA" id="ARBA00022552"/>
    </source>
</evidence>
<dbReference type="GO" id="GO:0000178">
    <property type="term" value="C:exosome (RNase complex)"/>
    <property type="evidence" value="ECO:0007669"/>
    <property type="project" value="TreeGrafter"/>
</dbReference>
<evidence type="ECO:0000313" key="8">
    <source>
        <dbReference type="EMBL" id="KAK6354925.1"/>
    </source>
</evidence>
<dbReference type="PANTHER" id="PTHR15341:SF3">
    <property type="entry name" value="NUCLEAR NUCLEIC ACID-BINDING PROTEIN C1D"/>
    <property type="match status" value="1"/>
</dbReference>
<comment type="subcellular location">
    <subcellularLocation>
        <location evidence="1 6">Nucleus</location>
    </subcellularLocation>
</comment>
<reference evidence="8 9" key="1">
    <citation type="submission" date="2019-10" db="EMBL/GenBank/DDBJ databases">
        <authorList>
            <person name="Palmer J.M."/>
        </authorList>
    </citation>
    <scope>NUCLEOTIDE SEQUENCE [LARGE SCALE GENOMIC DNA]</scope>
    <source>
        <strain evidence="8 9">TWF696</strain>
    </source>
</reference>
<dbReference type="AlphaFoldDB" id="A0AAV9V7B8"/>
<evidence type="ECO:0000256" key="2">
    <source>
        <dbReference type="ARBA" id="ARBA00009154"/>
    </source>
</evidence>
<keyword evidence="4 6" id="KW-0694">RNA-binding</keyword>
<sequence>MAGGRLRKTASQLQFTHHHRQPPAAMESELWPALDDLEDGLDEISKDLKPLLEENLPKNAAMLPLFDKAKLYIMTTYALESLLWSYLDLSGAATPNHPIMKELTRVRQYFQKIRDIESKDQLKEKQQQPAESASTKHVDTRDNLVLDKAAAGRFISAALAGNDKYDEERAENIRLQKERAQEKFAELGEGTKDPLGQRAVDSDDSSEEGGVRLVTGESDNEAEKSDAVATTSASTPKTDGTDDAGDEDSETRKLRKAEKKRKRELEAQTADGKKKKSKKSKSKKRDKSKNG</sequence>
<keyword evidence="5 6" id="KW-0539">Nucleus</keyword>
<dbReference type="EMBL" id="JAVHNQ010000002">
    <property type="protein sequence ID" value="KAK6354925.1"/>
    <property type="molecule type" value="Genomic_DNA"/>
</dbReference>